<evidence type="ECO:0000259" key="1">
    <source>
        <dbReference type="Pfam" id="PF07735"/>
    </source>
</evidence>
<protein>
    <recommendedName>
        <fullName evidence="1">Sdz-33 F-box domain-containing protein</fullName>
    </recommendedName>
</protein>
<keyword evidence="3" id="KW-1185">Reference proteome</keyword>
<sequence length="127" mass="14754">MTEHVCEVFRSPICAIIIGEQSLIDWIIKYQPTIREVWIHDDVITSVETLDRIFKNLKVTDYFQLGSLAIDEKFQYTEPIPFPSLTISTSSWFPLPALLNGNNSIIHLFGSKWTANDINTILREWQR</sequence>
<dbReference type="PANTHER" id="PTHR21503:SF8">
    <property type="entry name" value="F-BOX ASSOCIATED DOMAIN-CONTAINING PROTEIN-RELATED"/>
    <property type="match status" value="1"/>
</dbReference>
<reference evidence="3" key="1">
    <citation type="submission" date="2017-10" db="EMBL/GenBank/DDBJ databases">
        <title>Rapid genome shrinkage in a self-fertile nematode reveals novel sperm competition proteins.</title>
        <authorList>
            <person name="Yin D."/>
            <person name="Schwarz E.M."/>
            <person name="Thomas C.G."/>
            <person name="Felde R.L."/>
            <person name="Korf I.F."/>
            <person name="Cutter A.D."/>
            <person name="Schartner C.M."/>
            <person name="Ralston E.J."/>
            <person name="Meyer B.J."/>
            <person name="Haag E.S."/>
        </authorList>
    </citation>
    <scope>NUCLEOTIDE SEQUENCE [LARGE SCALE GENOMIC DNA]</scope>
    <source>
        <strain evidence="3">JU1422</strain>
    </source>
</reference>
<dbReference type="InterPro" id="IPR012885">
    <property type="entry name" value="F-box_Sdz-33"/>
</dbReference>
<proteinExistence type="predicted"/>
<dbReference type="Proteomes" id="UP000230233">
    <property type="component" value="Chromosome IV"/>
</dbReference>
<gene>
    <name evidence="2" type="primary">Cnig_chr_IV.g12333</name>
    <name evidence="2" type="ORF">B9Z55_012333</name>
</gene>
<accession>A0A2G5TWS4</accession>
<dbReference type="AlphaFoldDB" id="A0A2G5TWS4"/>
<organism evidence="2 3">
    <name type="scientific">Caenorhabditis nigoni</name>
    <dbReference type="NCBI Taxonomy" id="1611254"/>
    <lineage>
        <taxon>Eukaryota</taxon>
        <taxon>Metazoa</taxon>
        <taxon>Ecdysozoa</taxon>
        <taxon>Nematoda</taxon>
        <taxon>Chromadorea</taxon>
        <taxon>Rhabditida</taxon>
        <taxon>Rhabditina</taxon>
        <taxon>Rhabditomorpha</taxon>
        <taxon>Rhabditoidea</taxon>
        <taxon>Rhabditidae</taxon>
        <taxon>Peloderinae</taxon>
        <taxon>Caenorhabditis</taxon>
    </lineage>
</organism>
<dbReference type="Pfam" id="PF07735">
    <property type="entry name" value="FBA_2"/>
    <property type="match status" value="1"/>
</dbReference>
<comment type="caution">
    <text evidence="2">The sequence shown here is derived from an EMBL/GenBank/DDBJ whole genome shotgun (WGS) entry which is preliminary data.</text>
</comment>
<evidence type="ECO:0000313" key="2">
    <source>
        <dbReference type="EMBL" id="PIC31737.1"/>
    </source>
</evidence>
<evidence type="ECO:0000313" key="3">
    <source>
        <dbReference type="Proteomes" id="UP000230233"/>
    </source>
</evidence>
<dbReference type="OrthoDB" id="361039at2759"/>
<name>A0A2G5TWS4_9PELO</name>
<feature type="domain" description="Sdz-33 F-box" evidence="1">
    <location>
        <begin position="82"/>
        <end position="126"/>
    </location>
</feature>
<dbReference type="EMBL" id="PDUG01000004">
    <property type="protein sequence ID" value="PIC31737.1"/>
    <property type="molecule type" value="Genomic_DNA"/>
</dbReference>
<dbReference type="PANTHER" id="PTHR21503">
    <property type="entry name" value="F-BOX-CONTAINING HYPOTHETICAL PROTEIN C.ELEGANS"/>
    <property type="match status" value="1"/>
</dbReference>